<dbReference type="EC" id="3.1.4.1" evidence="13"/>
<evidence type="ECO:0000256" key="8">
    <source>
        <dbReference type="ARBA" id="ARBA00022833"/>
    </source>
</evidence>
<dbReference type="Pfam" id="PF08797">
    <property type="entry name" value="HIRAN"/>
    <property type="match status" value="1"/>
</dbReference>
<comment type="subcellular location">
    <subcellularLocation>
        <location evidence="13">Nucleus</location>
    </subcellularLocation>
</comment>
<dbReference type="EMBL" id="CM008049">
    <property type="protein sequence ID" value="PVH48336.1"/>
    <property type="molecule type" value="Genomic_DNA"/>
</dbReference>
<dbReference type="GO" id="GO:0005634">
    <property type="term" value="C:nucleus"/>
    <property type="evidence" value="ECO:0007669"/>
    <property type="project" value="UniProtKB-SubCell"/>
</dbReference>
<keyword evidence="9 13" id="KW-0460">Magnesium</keyword>
<dbReference type="CDD" id="cd22326">
    <property type="entry name" value="FAN1-like"/>
    <property type="match status" value="1"/>
</dbReference>
<dbReference type="InterPro" id="IPR011856">
    <property type="entry name" value="tRNA_endonuc-like_dom_sf"/>
</dbReference>
<evidence type="ECO:0000256" key="1">
    <source>
        <dbReference type="ARBA" id="ARBA00000983"/>
    </source>
</evidence>
<evidence type="ECO:0000256" key="13">
    <source>
        <dbReference type="RuleBase" id="RU365033"/>
    </source>
</evidence>
<dbReference type="PANTHER" id="PTHR15749">
    <property type="entry name" value="FANCONI-ASSOCIATED NUCLEASE 1"/>
    <property type="match status" value="1"/>
</dbReference>
<dbReference type="Proteomes" id="UP000243499">
    <property type="component" value="Chromosome 4"/>
</dbReference>
<keyword evidence="3 13" id="KW-0540">Nuclease</keyword>
<dbReference type="GO" id="GO:0008270">
    <property type="term" value="F:zinc ion binding"/>
    <property type="evidence" value="ECO:0007669"/>
    <property type="project" value="UniProtKB-KW"/>
</dbReference>
<comment type="catalytic activity">
    <reaction evidence="1 13">
        <text>Hydrolytically removes 5'-nucleotides successively from the 3'-hydroxy termini of 3'-hydroxy-terminated oligonucleotides.</text>
        <dbReference type="EC" id="3.1.4.1"/>
    </reaction>
</comment>
<dbReference type="GO" id="GO:0016818">
    <property type="term" value="F:hydrolase activity, acting on acid anhydrides, in phosphorus-containing anhydrides"/>
    <property type="evidence" value="ECO:0007669"/>
    <property type="project" value="InterPro"/>
</dbReference>
<keyword evidence="10 12" id="KW-0234">DNA repair</keyword>
<dbReference type="InterPro" id="IPR014905">
    <property type="entry name" value="HIRAN"/>
</dbReference>
<dbReference type="SMART" id="SM00990">
    <property type="entry name" value="VRR_NUC"/>
    <property type="match status" value="1"/>
</dbReference>
<dbReference type="SMART" id="SM00910">
    <property type="entry name" value="HIRAN"/>
    <property type="match status" value="1"/>
</dbReference>
<dbReference type="InterPro" id="IPR049132">
    <property type="entry name" value="FAN1-like_euk"/>
</dbReference>
<keyword evidence="13" id="KW-0539">Nucleus</keyword>
<evidence type="ECO:0000259" key="15">
    <source>
        <dbReference type="PROSITE" id="PS51908"/>
    </source>
</evidence>
<dbReference type="Gramene" id="PVH48336">
    <property type="protein sequence ID" value="PVH48336"/>
    <property type="gene ID" value="PAHAL_4G310900"/>
</dbReference>
<comment type="function">
    <text evidence="13">Nuclease required for the repair of DNA interstrand cross-links (ICL). Acts as a 5'-3' exonuclease that anchors at a cut end of DNA and cleaves DNA successively at every third nucleotide, allowing to excise an ICL from one strand through flanking incisions.</text>
</comment>
<dbReference type="InterPro" id="IPR049125">
    <property type="entry name" value="FAN1-like_WH"/>
</dbReference>
<keyword evidence="6 12" id="KW-0863">Zinc-finger</keyword>
<dbReference type="AlphaFoldDB" id="A0A2T8JEK5"/>
<dbReference type="InterPro" id="IPR014883">
    <property type="entry name" value="VRR_NUC"/>
</dbReference>
<keyword evidence="7 13" id="KW-0378">Hydrolase</keyword>
<dbReference type="SMART" id="SM00734">
    <property type="entry name" value="ZnF_Rad18"/>
    <property type="match status" value="1"/>
</dbReference>
<evidence type="ECO:0000256" key="10">
    <source>
        <dbReference type="ARBA" id="ARBA00023204"/>
    </source>
</evidence>
<feature type="region of interest" description="Disordered" evidence="14">
    <location>
        <begin position="32"/>
        <end position="65"/>
    </location>
</feature>
<name>A0A2T8JEK5_9POAL</name>
<dbReference type="Pfam" id="PF08774">
    <property type="entry name" value="VRR_NUC"/>
    <property type="match status" value="1"/>
</dbReference>
<dbReference type="Pfam" id="PF21170">
    <property type="entry name" value="FAN1_TPR"/>
    <property type="match status" value="1"/>
</dbReference>
<dbReference type="Pfam" id="PF21315">
    <property type="entry name" value="FAN1_HTH"/>
    <property type="match status" value="1"/>
</dbReference>
<evidence type="ECO:0000313" key="16">
    <source>
        <dbReference type="EMBL" id="PVH48336.1"/>
    </source>
</evidence>
<dbReference type="InterPro" id="IPR033315">
    <property type="entry name" value="Fan1-like"/>
</dbReference>
<evidence type="ECO:0000256" key="12">
    <source>
        <dbReference type="PROSITE-ProRule" id="PRU01256"/>
    </source>
</evidence>
<proteinExistence type="inferred from homology"/>
<accession>A0A2T8JEK5</accession>
<keyword evidence="8" id="KW-0862">Zinc</keyword>
<evidence type="ECO:0000256" key="6">
    <source>
        <dbReference type="ARBA" id="ARBA00022771"/>
    </source>
</evidence>
<evidence type="ECO:0000256" key="7">
    <source>
        <dbReference type="ARBA" id="ARBA00022801"/>
    </source>
</evidence>
<evidence type="ECO:0000256" key="2">
    <source>
        <dbReference type="ARBA" id="ARBA00005533"/>
    </source>
</evidence>
<keyword evidence="4 13" id="KW-0479">Metal-binding</keyword>
<dbReference type="GO" id="GO:0070336">
    <property type="term" value="F:flap-structured DNA binding"/>
    <property type="evidence" value="ECO:0007669"/>
    <property type="project" value="TreeGrafter"/>
</dbReference>
<evidence type="ECO:0000256" key="4">
    <source>
        <dbReference type="ARBA" id="ARBA00022723"/>
    </source>
</evidence>
<dbReference type="GO" id="GO:0004528">
    <property type="term" value="F:phosphodiesterase I activity"/>
    <property type="evidence" value="ECO:0007669"/>
    <property type="project" value="UniProtKB-EC"/>
</dbReference>
<dbReference type="InterPro" id="IPR006642">
    <property type="entry name" value="Rad18_UBZ4"/>
</dbReference>
<keyword evidence="5 12" id="KW-0227">DNA damage</keyword>
<sequence>MLTGRESLVRLIGRRRRSPLPASLAAVLSPSSPFPAASTAQADDGGGSGEAAGAEAGPSSGGSGGVGVGAEWVSCPVCGESIRGSDYCVNTHLDICLTRGTKRKLTQSTLLNFRFSRKVSAEPASNNLKNEIKTESEKQIDEDLSRDQTFFSLDIDIEGSKAGASISSPGCLNGSLGISKMISTYVPSNTLLPNVKDAVSNVPVEHCSSSMFPTVATSRSIDACADLNSSTIIAVDTVIVGRRFHEDIELREDAGITFQRDPQNAKDSDAIKVLYAASECEEMLGYLPRELAKVLAPLMDRQYVECEGYVVGLPEQQLGNVPIQITVQKYQRNDDPKYLQSLWEKFISTIKSGNFQRPTSARYQKNFNLMISDVIANHTHVFSDIEKSFLASFKSLSDDGQCLFVRIYTRKGPWFRKSTILYREILDLEHAAMELKLAGYIDMLSCTVDPSEYDMKEILDVLSVPEMKEILKELQKDNTTCTRRHELVCTLLSLYHNGTCASLPKRILNLTGTCIRISKMADELLWRIQRLFFLNGDQDLSSFLLVEFGVVKFPDYACSISHRLFQERSDLLEYEEAIRVAQVMDESLDNNNMDLVTRCIDLSENRLCAMSKQENATSPEHSPSFFSCFSSSWVYSKILTLGVSVYERDRRYEDAIRILKILLSKIACDRRRGYWTLRLSVDLEHMGRPNESLSIAEGGVIDPWVRAGSKFALQRRVLRLSKPPRRWKIPSYADYVKRNIKEVNIEGRPLNCETGAKNLFYGYDGELCGVEQLALQYYADEGGGWQGTHSEGGIWMTIFGLLMWGVMFSDIQDVFQSKFQMAPLDLETDDFYKSRKDLAESQLKKIQDGMAEEMLISSWELHQGTSCHGVNWDRHSLTDLRAVVACIGGHRLALLLRHLAIDYRSWSSGMPDLLLWRFLDERGGGEAKLVEVKGPRDQLSEQQRAWILVLMDFGFDVEVCKVSPVAKRR</sequence>
<feature type="domain" description="UBZ4-type" evidence="15">
    <location>
        <begin position="72"/>
        <end position="101"/>
    </location>
</feature>
<dbReference type="PROSITE" id="PS51908">
    <property type="entry name" value="ZF_UBZ4"/>
    <property type="match status" value="1"/>
</dbReference>
<dbReference type="GO" id="GO:0036297">
    <property type="term" value="P:interstrand cross-link repair"/>
    <property type="evidence" value="ECO:0007669"/>
    <property type="project" value="InterPro"/>
</dbReference>
<dbReference type="Gene3D" id="3.40.1350.10">
    <property type="match status" value="1"/>
</dbReference>
<reference evidence="16" key="1">
    <citation type="submission" date="2018-04" db="EMBL/GenBank/DDBJ databases">
        <title>WGS assembly of Panicum hallii.</title>
        <authorList>
            <person name="Lovell J."/>
            <person name="Jenkins J."/>
            <person name="Lowry D."/>
            <person name="Mamidi S."/>
            <person name="Sreedasyam A."/>
            <person name="Weng X."/>
            <person name="Barry K."/>
            <person name="Bonette J."/>
            <person name="Campitelli B."/>
            <person name="Daum C."/>
            <person name="Gordon S."/>
            <person name="Gould B."/>
            <person name="Lipzen A."/>
            <person name="Macqueen A."/>
            <person name="Palacio-Mejia J."/>
            <person name="Plott C."/>
            <person name="Shakirov E."/>
            <person name="Shu S."/>
            <person name="Yoshinaga Y."/>
            <person name="Zane M."/>
            <person name="Rokhsar D."/>
            <person name="Grimwood J."/>
            <person name="Schmutz J."/>
            <person name="Juenger T."/>
        </authorList>
    </citation>
    <scope>NUCLEOTIDE SEQUENCE [LARGE SCALE GENOMIC DNA]</scope>
    <source>
        <strain evidence="16">FIL2</strain>
    </source>
</reference>
<protein>
    <recommendedName>
        <fullName evidence="13">Fanconi-associated nuclease</fullName>
        <ecNumber evidence="13">3.1.4.1</ecNumber>
    </recommendedName>
</protein>
<dbReference type="GO" id="GO:0017108">
    <property type="term" value="F:5'-flap endonuclease activity"/>
    <property type="evidence" value="ECO:0007669"/>
    <property type="project" value="TreeGrafter"/>
</dbReference>
<dbReference type="Gene3D" id="3.30.70.2330">
    <property type="match status" value="1"/>
</dbReference>
<evidence type="ECO:0000256" key="11">
    <source>
        <dbReference type="ARBA" id="ARBA00023211"/>
    </source>
</evidence>
<evidence type="ECO:0000256" key="14">
    <source>
        <dbReference type="SAM" id="MobiDB-lite"/>
    </source>
</evidence>
<evidence type="ECO:0000256" key="5">
    <source>
        <dbReference type="ARBA" id="ARBA00022763"/>
    </source>
</evidence>
<evidence type="ECO:0000256" key="3">
    <source>
        <dbReference type="ARBA" id="ARBA00022722"/>
    </source>
</evidence>
<dbReference type="InterPro" id="IPR049126">
    <property type="entry name" value="FAN1-like_TPR"/>
</dbReference>
<comment type="similarity">
    <text evidence="2 13">Belongs to the FAN1 family.</text>
</comment>
<comment type="cofactor">
    <cofactor evidence="13">
        <name>Mg(2+)</name>
        <dbReference type="ChEBI" id="CHEBI:18420"/>
    </cofactor>
    <cofactor evidence="13">
        <name>Mn(2+)</name>
        <dbReference type="ChEBI" id="CHEBI:29035"/>
    </cofactor>
</comment>
<gene>
    <name evidence="16" type="ORF">PAHAL_4G310900</name>
</gene>
<evidence type="ECO:0000256" key="9">
    <source>
        <dbReference type="ARBA" id="ARBA00022842"/>
    </source>
</evidence>
<keyword evidence="11 13" id="KW-0464">Manganese</keyword>
<dbReference type="PANTHER" id="PTHR15749:SF4">
    <property type="entry name" value="FANCONI-ASSOCIATED NUCLEASE 1"/>
    <property type="match status" value="1"/>
</dbReference>
<dbReference type="GO" id="GO:0008409">
    <property type="term" value="F:5'-3' exonuclease activity"/>
    <property type="evidence" value="ECO:0007669"/>
    <property type="project" value="TreeGrafter"/>
</dbReference>
<dbReference type="Gene3D" id="3.30.160.60">
    <property type="entry name" value="Classic Zinc Finger"/>
    <property type="match status" value="1"/>
</dbReference>
<organism evidence="16">
    <name type="scientific">Panicum hallii</name>
    <dbReference type="NCBI Taxonomy" id="206008"/>
    <lineage>
        <taxon>Eukaryota</taxon>
        <taxon>Viridiplantae</taxon>
        <taxon>Streptophyta</taxon>
        <taxon>Embryophyta</taxon>
        <taxon>Tracheophyta</taxon>
        <taxon>Spermatophyta</taxon>
        <taxon>Magnoliopsida</taxon>
        <taxon>Liliopsida</taxon>
        <taxon>Poales</taxon>
        <taxon>Poaceae</taxon>
        <taxon>PACMAD clade</taxon>
        <taxon>Panicoideae</taxon>
        <taxon>Panicodae</taxon>
        <taxon>Paniceae</taxon>
        <taxon>Panicinae</taxon>
        <taxon>Panicum</taxon>
        <taxon>Panicum sect. Panicum</taxon>
    </lineage>
</organism>